<evidence type="ECO:0000256" key="4">
    <source>
        <dbReference type="ARBA" id="ARBA00022475"/>
    </source>
</evidence>
<dbReference type="EMBL" id="CP048630">
    <property type="protein sequence ID" value="QIB36254.1"/>
    <property type="molecule type" value="Genomic_DNA"/>
</dbReference>
<gene>
    <name evidence="11" type="ORF">G3A50_13190</name>
</gene>
<dbReference type="PANTHER" id="PTHR30469">
    <property type="entry name" value="MULTIDRUG RESISTANCE PROTEIN MDTA"/>
    <property type="match status" value="1"/>
</dbReference>
<proteinExistence type="inferred from homology"/>
<dbReference type="GO" id="GO:0030313">
    <property type="term" value="C:cell envelope"/>
    <property type="evidence" value="ECO:0007669"/>
    <property type="project" value="UniProtKB-SubCell"/>
</dbReference>
<dbReference type="Pfam" id="PF25876">
    <property type="entry name" value="HH_MFP_RND"/>
    <property type="match status" value="1"/>
</dbReference>
<keyword evidence="12" id="KW-1185">Reference proteome</keyword>
<evidence type="ECO:0000256" key="5">
    <source>
        <dbReference type="ARBA" id="ARBA00022519"/>
    </source>
</evidence>
<dbReference type="Pfam" id="PF25967">
    <property type="entry name" value="RND-MFP_C"/>
    <property type="match status" value="1"/>
</dbReference>
<dbReference type="KEGG" id="apra:G3A50_13190"/>
<reference evidence="11" key="1">
    <citation type="submission" date="2020-02" db="EMBL/GenBank/DDBJ databases">
        <authorList>
            <person name="Li G."/>
        </authorList>
    </citation>
    <scope>NUCLEOTIDE SEQUENCE [LARGE SCALE GENOMIC DNA]</scope>
    <source>
        <strain evidence="11">DSM 102029</strain>
    </source>
</reference>
<dbReference type="Gene3D" id="2.40.50.100">
    <property type="match status" value="1"/>
</dbReference>
<dbReference type="PANTHER" id="PTHR30469:SF12">
    <property type="entry name" value="MULTIDRUG RESISTANCE PROTEIN MDTA"/>
    <property type="match status" value="1"/>
</dbReference>
<evidence type="ECO:0000313" key="12">
    <source>
        <dbReference type="Proteomes" id="UP000464751"/>
    </source>
</evidence>
<feature type="domain" description="Multidrug resistance protein MdtA-like C-terminal permuted SH3" evidence="10">
    <location>
        <begin position="309"/>
        <end position="366"/>
    </location>
</feature>
<dbReference type="SUPFAM" id="SSF111369">
    <property type="entry name" value="HlyD-like secretion proteins"/>
    <property type="match status" value="1"/>
</dbReference>
<dbReference type="Gene3D" id="2.40.30.170">
    <property type="match status" value="1"/>
</dbReference>
<dbReference type="InterPro" id="IPR058624">
    <property type="entry name" value="MdtA-like_HH"/>
</dbReference>
<dbReference type="InterPro" id="IPR058625">
    <property type="entry name" value="MdtA-like_BSH"/>
</dbReference>
<comment type="similarity">
    <text evidence="2">Belongs to the membrane fusion protein (MFP) (TC 8.A.1) family.</text>
</comment>
<name>A0A6P1YXG2_9HYPH</name>
<evidence type="ECO:0000259" key="8">
    <source>
        <dbReference type="Pfam" id="PF25917"/>
    </source>
</evidence>
<dbReference type="InterPro" id="IPR058626">
    <property type="entry name" value="MdtA-like_b-barrel"/>
</dbReference>
<evidence type="ECO:0000256" key="6">
    <source>
        <dbReference type="ARBA" id="ARBA00023136"/>
    </source>
</evidence>
<dbReference type="InterPro" id="IPR006143">
    <property type="entry name" value="RND_pump_MFP"/>
</dbReference>
<evidence type="ECO:0000256" key="2">
    <source>
        <dbReference type="ARBA" id="ARBA00009477"/>
    </source>
</evidence>
<dbReference type="GO" id="GO:1990281">
    <property type="term" value="C:efflux pump complex"/>
    <property type="evidence" value="ECO:0007669"/>
    <property type="project" value="TreeGrafter"/>
</dbReference>
<dbReference type="Gene3D" id="2.40.420.20">
    <property type="match status" value="1"/>
</dbReference>
<dbReference type="GO" id="GO:0015562">
    <property type="term" value="F:efflux transmembrane transporter activity"/>
    <property type="evidence" value="ECO:0007669"/>
    <property type="project" value="TreeGrafter"/>
</dbReference>
<dbReference type="Pfam" id="PF25944">
    <property type="entry name" value="Beta-barrel_RND"/>
    <property type="match status" value="1"/>
</dbReference>
<evidence type="ECO:0000256" key="3">
    <source>
        <dbReference type="ARBA" id="ARBA00022448"/>
    </source>
</evidence>
<feature type="domain" description="Multidrug resistance protein MdtA-like barrel-sandwich hybrid" evidence="8">
    <location>
        <begin position="75"/>
        <end position="217"/>
    </location>
</feature>
<dbReference type="Proteomes" id="UP000464751">
    <property type="component" value="Chromosome"/>
</dbReference>
<evidence type="ECO:0000313" key="11">
    <source>
        <dbReference type="EMBL" id="QIB36254.1"/>
    </source>
</evidence>
<keyword evidence="6" id="KW-0472">Membrane</keyword>
<keyword evidence="3" id="KW-0813">Transport</keyword>
<feature type="domain" description="Multidrug resistance protein MdtA-like alpha-helical hairpin" evidence="7">
    <location>
        <begin position="115"/>
        <end position="185"/>
    </location>
</feature>
<protein>
    <submittedName>
        <fullName evidence="11">Efflux RND transporter periplasmic adaptor subunit</fullName>
    </submittedName>
</protein>
<feature type="domain" description="Multidrug resistance protein MdtA-like beta-barrel" evidence="9">
    <location>
        <begin position="222"/>
        <end position="304"/>
    </location>
</feature>
<evidence type="ECO:0000259" key="10">
    <source>
        <dbReference type="Pfam" id="PF25967"/>
    </source>
</evidence>
<dbReference type="AlphaFoldDB" id="A0A6P1YXG2"/>
<keyword evidence="5" id="KW-0997">Cell inner membrane</keyword>
<sequence length="388" mass="41208">MRAAPMLNTRRRRGFAMVALLLIVTAAAGYRFWGTESHAPVLKPAAARVPVAVARVERRDVPVYLTGIGTVQPFNTVTVRSRVDGQLQQVLFKEGQDLRQGELLAVIDPRAIEATLEQANARLAQDAASLANAQLILKRDSKLSESDFASQQTVDTQRSVVAQLQAQISQDKALISAAQTQLSYTRITAPIDGRAGLRLVDEGNIIHATDAGGLVVINQLHPIAVISTVPQADVPAIRAALANGPTEAQAVSREDEQVLATGTVELMDNRIDPSSGTLQLKSIFANPDDALWPGQFVDVKLRVKTLAGAATVPADAVQRGPSGEFVFVVNADRAVMMAPVTTGPIADGIAVITSGLDEGQTVVVRGQYRLAPGIRVEPTAFKPDLTGG</sequence>
<evidence type="ECO:0000256" key="1">
    <source>
        <dbReference type="ARBA" id="ARBA00004236"/>
    </source>
</evidence>
<dbReference type="Gene3D" id="1.10.287.470">
    <property type="entry name" value="Helix hairpin bin"/>
    <property type="match status" value="1"/>
</dbReference>
<evidence type="ECO:0000259" key="9">
    <source>
        <dbReference type="Pfam" id="PF25944"/>
    </source>
</evidence>
<dbReference type="FunFam" id="2.40.420.20:FF:000001">
    <property type="entry name" value="Efflux RND transporter periplasmic adaptor subunit"/>
    <property type="match status" value="1"/>
</dbReference>
<dbReference type="NCBIfam" id="TIGR01730">
    <property type="entry name" value="RND_mfp"/>
    <property type="match status" value="1"/>
</dbReference>
<dbReference type="InterPro" id="IPR058627">
    <property type="entry name" value="MdtA-like_C"/>
</dbReference>
<evidence type="ECO:0000259" key="7">
    <source>
        <dbReference type="Pfam" id="PF25876"/>
    </source>
</evidence>
<comment type="subcellular location">
    <subcellularLocation>
        <location evidence="1">Cell membrane</location>
    </subcellularLocation>
</comment>
<accession>A0A6P1YXG2</accession>
<organism evidence="11 12">
    <name type="scientific">Ancylobacter pratisalsi</name>
    <dbReference type="NCBI Taxonomy" id="1745854"/>
    <lineage>
        <taxon>Bacteria</taxon>
        <taxon>Pseudomonadati</taxon>
        <taxon>Pseudomonadota</taxon>
        <taxon>Alphaproteobacteria</taxon>
        <taxon>Hyphomicrobiales</taxon>
        <taxon>Xanthobacteraceae</taxon>
        <taxon>Ancylobacter</taxon>
    </lineage>
</organism>
<dbReference type="Pfam" id="PF25917">
    <property type="entry name" value="BSH_RND"/>
    <property type="match status" value="1"/>
</dbReference>
<keyword evidence="4" id="KW-1003">Cell membrane</keyword>